<sequence length="182" mass="19935">MDLIAFLVSLATGNNKEQECRTMRKSIYGKEDNAAVYDNEDEDFEAIDNYELVDSGDNKNTIGKGIVKFKKYPNLSLDFVENEPAVNNLIKSHFTPHIFLWQGGKRGDESPDGKRSAPPMDTRNTRGVTAFIIVIISQKTSTTTISNLHGLHPTANPNSTNGGAPTGVVTKKSSTNGIEETM</sequence>
<protein>
    <submittedName>
        <fullName evidence="2">SFRICE_032393</fullName>
    </submittedName>
</protein>
<dbReference type="EMBL" id="ODYU01003308">
    <property type="protein sequence ID" value="SOQ41892.1"/>
    <property type="molecule type" value="Genomic_DNA"/>
</dbReference>
<feature type="compositionally biased region" description="Polar residues" evidence="1">
    <location>
        <begin position="171"/>
        <end position="182"/>
    </location>
</feature>
<organism evidence="2">
    <name type="scientific">Spodoptera frugiperda</name>
    <name type="common">Fall armyworm</name>
    <dbReference type="NCBI Taxonomy" id="7108"/>
    <lineage>
        <taxon>Eukaryota</taxon>
        <taxon>Metazoa</taxon>
        <taxon>Ecdysozoa</taxon>
        <taxon>Arthropoda</taxon>
        <taxon>Hexapoda</taxon>
        <taxon>Insecta</taxon>
        <taxon>Pterygota</taxon>
        <taxon>Neoptera</taxon>
        <taxon>Endopterygota</taxon>
        <taxon>Lepidoptera</taxon>
        <taxon>Glossata</taxon>
        <taxon>Ditrysia</taxon>
        <taxon>Noctuoidea</taxon>
        <taxon>Noctuidae</taxon>
        <taxon>Amphipyrinae</taxon>
        <taxon>Spodoptera</taxon>
    </lineage>
</organism>
<name>A0A2H1VN53_SPOFR</name>
<evidence type="ECO:0000256" key="1">
    <source>
        <dbReference type="SAM" id="MobiDB-lite"/>
    </source>
</evidence>
<accession>A0A2H1VN53</accession>
<dbReference type="AlphaFoldDB" id="A0A2H1VN53"/>
<feature type="region of interest" description="Disordered" evidence="1">
    <location>
        <begin position="153"/>
        <end position="182"/>
    </location>
</feature>
<gene>
    <name evidence="2" type="ORF">SFRICE_032393</name>
</gene>
<evidence type="ECO:0000313" key="2">
    <source>
        <dbReference type="EMBL" id="SOQ41892.1"/>
    </source>
</evidence>
<feature type="region of interest" description="Disordered" evidence="1">
    <location>
        <begin position="102"/>
        <end position="123"/>
    </location>
</feature>
<proteinExistence type="predicted"/>
<feature type="compositionally biased region" description="Basic and acidic residues" evidence="1">
    <location>
        <begin position="105"/>
        <end position="115"/>
    </location>
</feature>
<reference evidence="2" key="1">
    <citation type="submission" date="2016-07" db="EMBL/GenBank/DDBJ databases">
        <authorList>
            <person name="Bretaudeau A."/>
        </authorList>
    </citation>
    <scope>NUCLEOTIDE SEQUENCE</scope>
    <source>
        <strain evidence="2">Rice</strain>
        <tissue evidence="2">Whole body</tissue>
    </source>
</reference>